<evidence type="ECO:0000256" key="1">
    <source>
        <dbReference type="SAM" id="MobiDB-lite"/>
    </source>
</evidence>
<dbReference type="EMBL" id="LR877160">
    <property type="protein sequence ID" value="CAD2220148.1"/>
    <property type="molecule type" value="Genomic_DNA"/>
</dbReference>
<dbReference type="Proteomes" id="UP000515908">
    <property type="component" value="Chromosome 16"/>
</dbReference>
<feature type="region of interest" description="Disordered" evidence="1">
    <location>
        <begin position="1"/>
        <end position="85"/>
    </location>
</feature>
<feature type="compositionally biased region" description="Low complexity" evidence="1">
    <location>
        <begin position="48"/>
        <end position="60"/>
    </location>
</feature>
<name>A0A7G2CJV8_9TRYP</name>
<accession>A0A7G2CJV8</accession>
<organism evidence="2 3">
    <name type="scientific">Angomonas deanei</name>
    <dbReference type="NCBI Taxonomy" id="59799"/>
    <lineage>
        <taxon>Eukaryota</taxon>
        <taxon>Discoba</taxon>
        <taxon>Euglenozoa</taxon>
        <taxon>Kinetoplastea</taxon>
        <taxon>Metakinetoplastina</taxon>
        <taxon>Trypanosomatida</taxon>
        <taxon>Trypanosomatidae</taxon>
        <taxon>Strigomonadinae</taxon>
        <taxon>Angomonas</taxon>
    </lineage>
</organism>
<dbReference type="VEuPathDB" id="TriTrypDB:ADEAN_000766300"/>
<sequence>MEEVDWDRLGGSFEPIKPIRVKAPTPPRPSVDLTKAKLLLDDEEEENAPTTNNSNANSSSVNGTPSGGRPSSASKAAPKILLDDE</sequence>
<gene>
    <name evidence="2" type="ORF">ADEAN_000766300</name>
</gene>
<keyword evidence="3" id="KW-1185">Reference proteome</keyword>
<protein>
    <submittedName>
        <fullName evidence="2">Uncharacterized protein</fullName>
    </submittedName>
</protein>
<evidence type="ECO:0000313" key="3">
    <source>
        <dbReference type="Proteomes" id="UP000515908"/>
    </source>
</evidence>
<evidence type="ECO:0000313" key="2">
    <source>
        <dbReference type="EMBL" id="CAD2220148.1"/>
    </source>
</evidence>
<feature type="compositionally biased region" description="Polar residues" evidence="1">
    <location>
        <begin position="61"/>
        <end position="74"/>
    </location>
</feature>
<reference evidence="2 3" key="1">
    <citation type="submission" date="2020-08" db="EMBL/GenBank/DDBJ databases">
        <authorList>
            <person name="Newling K."/>
            <person name="Davey J."/>
            <person name="Forrester S."/>
        </authorList>
    </citation>
    <scope>NUCLEOTIDE SEQUENCE [LARGE SCALE GENOMIC DNA]</scope>
    <source>
        <strain evidence="3">Crithidia deanei Carvalho (ATCC PRA-265)</strain>
    </source>
</reference>
<proteinExistence type="predicted"/>
<dbReference type="AlphaFoldDB" id="A0A7G2CJV8"/>